<accession>A0A1Q5PDG2</accession>
<feature type="domain" description="ABC transporter" evidence="4">
    <location>
        <begin position="5"/>
        <end position="215"/>
    </location>
</feature>
<name>A0A1Q5PDG2_9BACT</name>
<comment type="caution">
    <text evidence="5">The sequence shown here is derived from an EMBL/GenBank/DDBJ whole genome shotgun (WGS) entry which is preliminary data.</text>
</comment>
<evidence type="ECO:0000256" key="1">
    <source>
        <dbReference type="ARBA" id="ARBA00005417"/>
    </source>
</evidence>
<dbReference type="PROSITE" id="PS50893">
    <property type="entry name" value="ABC_TRANSPORTER_2"/>
    <property type="match status" value="1"/>
</dbReference>
<dbReference type="Proteomes" id="UP000186551">
    <property type="component" value="Unassembled WGS sequence"/>
</dbReference>
<sequence>MIHRLEADSIQLAFDGRRILSDIYIKCETGAITGLLGRNGQGKSCLMKIIYGSLKCEKSVRFDNRIQFEAFKRPDLLLYLPQFNFIPSHISLRRIFSDFELDYSSFEHRFPEFATRYKASIGSLSGGERRLVEIYAVVKSASQFAMLDEPFTHLNPIQIDKVKDLLLEAKQNKGVIVTDHMFRHVLDISGTLYLLVNGKTHLVGTTEEIEALGYAKV</sequence>
<dbReference type="PANTHER" id="PTHR43820">
    <property type="entry name" value="HIGH-AFFINITY BRANCHED-CHAIN AMINO ACID TRANSPORT ATP-BINDING PROTEIN LIVF"/>
    <property type="match status" value="1"/>
</dbReference>
<dbReference type="Gene3D" id="3.40.50.300">
    <property type="entry name" value="P-loop containing nucleotide triphosphate hydrolases"/>
    <property type="match status" value="1"/>
</dbReference>
<reference evidence="5 6" key="1">
    <citation type="submission" date="2016-03" db="EMBL/GenBank/DDBJ databases">
        <title>Genome sequence of Pontibacter sp. nov., of the family cytophagaceae, isolated from marine sediment of the Yellow Sea, China.</title>
        <authorList>
            <person name="Zhang G."/>
            <person name="Zhang R."/>
        </authorList>
    </citation>
    <scope>NUCLEOTIDE SEQUENCE [LARGE SCALE GENOMIC DNA]</scope>
    <source>
        <strain evidence="5 6">S10-8</strain>
    </source>
</reference>
<dbReference type="GO" id="GO:0015807">
    <property type="term" value="P:L-amino acid transport"/>
    <property type="evidence" value="ECO:0007669"/>
    <property type="project" value="TreeGrafter"/>
</dbReference>
<dbReference type="GO" id="GO:0015658">
    <property type="term" value="F:branched-chain amino acid transmembrane transporter activity"/>
    <property type="evidence" value="ECO:0007669"/>
    <property type="project" value="TreeGrafter"/>
</dbReference>
<evidence type="ECO:0000259" key="4">
    <source>
        <dbReference type="PROSITE" id="PS50893"/>
    </source>
</evidence>
<dbReference type="RefSeq" id="WP_073852373.1">
    <property type="nucleotide sequence ID" value="NZ_LVWA01000005.1"/>
</dbReference>
<gene>
    <name evidence="5" type="ORF">A3841_18265</name>
</gene>
<evidence type="ECO:0000313" key="6">
    <source>
        <dbReference type="Proteomes" id="UP000186551"/>
    </source>
</evidence>
<dbReference type="SUPFAM" id="SSF52540">
    <property type="entry name" value="P-loop containing nucleoside triphosphate hydrolases"/>
    <property type="match status" value="1"/>
</dbReference>
<evidence type="ECO:0000256" key="2">
    <source>
        <dbReference type="ARBA" id="ARBA00022448"/>
    </source>
</evidence>
<dbReference type="InterPro" id="IPR027417">
    <property type="entry name" value="P-loop_NTPase"/>
</dbReference>
<keyword evidence="2" id="KW-0813">Transport</keyword>
<dbReference type="EMBL" id="LVWA01000005">
    <property type="protein sequence ID" value="OKL40270.1"/>
    <property type="molecule type" value="Genomic_DNA"/>
</dbReference>
<proteinExistence type="inferred from homology"/>
<evidence type="ECO:0000313" key="5">
    <source>
        <dbReference type="EMBL" id="OKL40270.1"/>
    </source>
</evidence>
<organism evidence="5 6">
    <name type="scientific">Pontibacter flavimaris</name>
    <dbReference type="NCBI Taxonomy" id="1797110"/>
    <lineage>
        <taxon>Bacteria</taxon>
        <taxon>Pseudomonadati</taxon>
        <taxon>Bacteroidota</taxon>
        <taxon>Cytophagia</taxon>
        <taxon>Cytophagales</taxon>
        <taxon>Hymenobacteraceae</taxon>
        <taxon>Pontibacter</taxon>
    </lineage>
</organism>
<dbReference type="PANTHER" id="PTHR43820:SF4">
    <property type="entry name" value="HIGH-AFFINITY BRANCHED-CHAIN AMINO ACID TRANSPORT ATP-BINDING PROTEIN LIVF"/>
    <property type="match status" value="1"/>
</dbReference>
<comment type="similarity">
    <text evidence="1">Belongs to the ABC transporter superfamily.</text>
</comment>
<protein>
    <recommendedName>
        <fullName evidence="4">ABC transporter domain-containing protein</fullName>
    </recommendedName>
</protein>
<dbReference type="Pfam" id="PF00005">
    <property type="entry name" value="ABC_tran"/>
    <property type="match status" value="1"/>
</dbReference>
<dbReference type="GO" id="GO:0005524">
    <property type="term" value="F:ATP binding"/>
    <property type="evidence" value="ECO:0007669"/>
    <property type="project" value="InterPro"/>
</dbReference>
<dbReference type="AlphaFoldDB" id="A0A1Q5PDG2"/>
<dbReference type="InterPro" id="IPR052156">
    <property type="entry name" value="BCAA_Transport_ATP-bd_LivF"/>
</dbReference>
<keyword evidence="6" id="KW-1185">Reference proteome</keyword>
<dbReference type="GO" id="GO:0016887">
    <property type="term" value="F:ATP hydrolysis activity"/>
    <property type="evidence" value="ECO:0007669"/>
    <property type="project" value="InterPro"/>
</dbReference>
<dbReference type="STRING" id="1797110.A3841_18265"/>
<evidence type="ECO:0000256" key="3">
    <source>
        <dbReference type="ARBA" id="ARBA00022970"/>
    </source>
</evidence>
<dbReference type="OrthoDB" id="9801987at2"/>
<keyword evidence="3" id="KW-0029">Amino-acid transport</keyword>
<dbReference type="InterPro" id="IPR003439">
    <property type="entry name" value="ABC_transporter-like_ATP-bd"/>
</dbReference>